<reference evidence="3" key="1">
    <citation type="submission" date="2024-02" db="UniProtKB">
        <authorList>
            <consortium name="WormBaseParasite"/>
        </authorList>
    </citation>
    <scope>IDENTIFICATION</scope>
</reference>
<organism evidence="2 3">
    <name type="scientific">Mesorhabditis belari</name>
    <dbReference type="NCBI Taxonomy" id="2138241"/>
    <lineage>
        <taxon>Eukaryota</taxon>
        <taxon>Metazoa</taxon>
        <taxon>Ecdysozoa</taxon>
        <taxon>Nematoda</taxon>
        <taxon>Chromadorea</taxon>
        <taxon>Rhabditida</taxon>
        <taxon>Rhabditina</taxon>
        <taxon>Rhabditomorpha</taxon>
        <taxon>Rhabditoidea</taxon>
        <taxon>Rhabditidae</taxon>
        <taxon>Mesorhabditinae</taxon>
        <taxon>Mesorhabditis</taxon>
    </lineage>
</organism>
<feature type="compositionally biased region" description="Polar residues" evidence="1">
    <location>
        <begin position="107"/>
        <end position="124"/>
    </location>
</feature>
<dbReference type="Proteomes" id="UP000887575">
    <property type="component" value="Unassembled WGS sequence"/>
</dbReference>
<protein>
    <submittedName>
        <fullName evidence="3">Uncharacterized protein</fullName>
    </submittedName>
</protein>
<feature type="compositionally biased region" description="Polar residues" evidence="1">
    <location>
        <begin position="210"/>
        <end position="232"/>
    </location>
</feature>
<feature type="region of interest" description="Disordered" evidence="1">
    <location>
        <begin position="150"/>
        <end position="170"/>
    </location>
</feature>
<feature type="compositionally biased region" description="Basic and acidic residues" evidence="1">
    <location>
        <begin position="292"/>
        <end position="312"/>
    </location>
</feature>
<evidence type="ECO:0000256" key="1">
    <source>
        <dbReference type="SAM" id="MobiDB-lite"/>
    </source>
</evidence>
<accession>A0AAF3J5N1</accession>
<sequence>MTQRGLSLGERQNLLMSGERRRANTMVRTNAVLSPNAPVKQYQKEMMAKKNSSPLPQERRSIYTKDHLYSKSWNPDLHYDDEESYQQAPSTAATRYGATNQTLPYSLFPSTNPAQPRRTSNSYHLSVRQPFERQAKSFDEWANERISGWTERRSLSEREDGVREGIQRQTNQQHEEALIAGTAIAHQCQSLWEARSHLEHLRRLGIEDPSSASTSFESNTEATLVSPRNTPRNGRESVDERRNKYRSLFLQRKTLPGQRVDSIESTFSNDSSMGFVDEMRRATLAQITSIDSGDRSNENASRRPLRNQRDYSVDATSDSMFREFSRVDPKYEMFLDSMRQNSDRDRLPVSSHFLPKWETFDIAGSQQKNRRLSTSRQMSQNENYRFA</sequence>
<dbReference type="WBParaSite" id="MBELARI_LOCUS17750.2">
    <property type="protein sequence ID" value="MBELARI_LOCUS17750.2"/>
    <property type="gene ID" value="MBELARI_LOCUS17750"/>
</dbReference>
<proteinExistence type="predicted"/>
<evidence type="ECO:0000313" key="3">
    <source>
        <dbReference type="WBParaSite" id="MBELARI_LOCUS17750.2"/>
    </source>
</evidence>
<feature type="region of interest" description="Disordered" evidence="1">
    <location>
        <begin position="107"/>
        <end position="128"/>
    </location>
</feature>
<dbReference type="AlphaFoldDB" id="A0AAF3J5N1"/>
<feature type="compositionally biased region" description="Basic and acidic residues" evidence="1">
    <location>
        <begin position="150"/>
        <end position="166"/>
    </location>
</feature>
<name>A0AAF3J5N1_9BILA</name>
<feature type="compositionally biased region" description="Polar residues" evidence="1">
    <location>
        <begin position="374"/>
        <end position="387"/>
    </location>
</feature>
<feature type="region of interest" description="Disordered" evidence="1">
    <location>
        <begin position="209"/>
        <end position="242"/>
    </location>
</feature>
<feature type="region of interest" description="Disordered" evidence="1">
    <location>
        <begin position="364"/>
        <end position="387"/>
    </location>
</feature>
<keyword evidence="2" id="KW-1185">Reference proteome</keyword>
<feature type="compositionally biased region" description="Basic and acidic residues" evidence="1">
    <location>
        <begin position="233"/>
        <end position="242"/>
    </location>
</feature>
<feature type="region of interest" description="Disordered" evidence="1">
    <location>
        <begin position="287"/>
        <end position="314"/>
    </location>
</feature>
<evidence type="ECO:0000313" key="2">
    <source>
        <dbReference type="Proteomes" id="UP000887575"/>
    </source>
</evidence>